<keyword evidence="5" id="KW-0479">Metal-binding</keyword>
<dbReference type="GO" id="GO:0005506">
    <property type="term" value="F:iron ion binding"/>
    <property type="evidence" value="ECO:0007669"/>
    <property type="project" value="InterPro"/>
</dbReference>
<keyword evidence="4" id="KW-0812">Transmembrane</keyword>
<keyword evidence="9" id="KW-0503">Monooxygenase</keyword>
<sequence length="240" mass="26758">MSALLFLLLAAAACAVLTRLLYCYLWGILGPPRRLLSGNAPEFRAMLEAARSAPALAPSHDAAVAARVVPHYHEWAARYGRPFVYWFGTRPRLVVSDPVVVKAVMMADTSEAFDKSGSGGGNPLARQLFGQGLPGLSGEKWARHRRVIAPAFYMERVKAWIPEIAASTSSMLDRWEDQCESRTEFEVDVYEGFHTLSADVISRVAFRSSYNEGNRIFQLQEEQMKLVALAMRTVYVPGFR</sequence>
<evidence type="ECO:0008006" key="13">
    <source>
        <dbReference type="Google" id="ProtNLM"/>
    </source>
</evidence>
<evidence type="ECO:0000256" key="3">
    <source>
        <dbReference type="ARBA" id="ARBA00022617"/>
    </source>
</evidence>
<dbReference type="InterPro" id="IPR001128">
    <property type="entry name" value="Cyt_P450"/>
</dbReference>
<dbReference type="GO" id="GO:0004497">
    <property type="term" value="F:monooxygenase activity"/>
    <property type="evidence" value="ECO:0007669"/>
    <property type="project" value="UniProtKB-KW"/>
</dbReference>
<dbReference type="InterPro" id="IPR036396">
    <property type="entry name" value="Cyt_P450_sf"/>
</dbReference>
<reference evidence="12" key="1">
    <citation type="journal article" date="2019" name="Nat. Commun.">
        <title>The genome of broomcorn millet.</title>
        <authorList>
            <person name="Zou C."/>
            <person name="Miki D."/>
            <person name="Li D."/>
            <person name="Tang Q."/>
            <person name="Xiao L."/>
            <person name="Rajput S."/>
            <person name="Deng P."/>
            <person name="Jia W."/>
            <person name="Huang R."/>
            <person name="Zhang M."/>
            <person name="Sun Y."/>
            <person name="Hu J."/>
            <person name="Fu X."/>
            <person name="Schnable P.S."/>
            <person name="Li F."/>
            <person name="Zhang H."/>
            <person name="Feng B."/>
            <person name="Zhu X."/>
            <person name="Liu R."/>
            <person name="Schnable J.C."/>
            <person name="Zhu J.-K."/>
            <person name="Zhang H."/>
        </authorList>
    </citation>
    <scope>NUCLEOTIDE SEQUENCE [LARGE SCALE GENOMIC DNA]</scope>
</reference>
<protein>
    <recommendedName>
        <fullName evidence="13">Cytochrome P450 734A1-like</fullName>
    </recommendedName>
</protein>
<evidence type="ECO:0000256" key="10">
    <source>
        <dbReference type="ARBA" id="ARBA00023136"/>
    </source>
</evidence>
<proteinExistence type="inferred from homology"/>
<comment type="similarity">
    <text evidence="2">Belongs to the cytochrome P450 family.</text>
</comment>
<keyword evidence="8" id="KW-0408">Iron</keyword>
<organism evidence="11 12">
    <name type="scientific">Panicum miliaceum</name>
    <name type="common">Proso millet</name>
    <name type="synonym">Broomcorn millet</name>
    <dbReference type="NCBI Taxonomy" id="4540"/>
    <lineage>
        <taxon>Eukaryota</taxon>
        <taxon>Viridiplantae</taxon>
        <taxon>Streptophyta</taxon>
        <taxon>Embryophyta</taxon>
        <taxon>Tracheophyta</taxon>
        <taxon>Spermatophyta</taxon>
        <taxon>Magnoliopsida</taxon>
        <taxon>Liliopsida</taxon>
        <taxon>Poales</taxon>
        <taxon>Poaceae</taxon>
        <taxon>PACMAD clade</taxon>
        <taxon>Panicoideae</taxon>
        <taxon>Panicodae</taxon>
        <taxon>Paniceae</taxon>
        <taxon>Panicinae</taxon>
        <taxon>Panicum</taxon>
        <taxon>Panicum sect. Panicum</taxon>
    </lineage>
</organism>
<comment type="subcellular location">
    <subcellularLocation>
        <location evidence="1">Membrane</location>
    </subcellularLocation>
</comment>
<dbReference type="GO" id="GO:0016705">
    <property type="term" value="F:oxidoreductase activity, acting on paired donors, with incorporation or reduction of molecular oxygen"/>
    <property type="evidence" value="ECO:0007669"/>
    <property type="project" value="InterPro"/>
</dbReference>
<keyword evidence="7" id="KW-0560">Oxidoreductase</keyword>
<evidence type="ECO:0000256" key="4">
    <source>
        <dbReference type="ARBA" id="ARBA00022692"/>
    </source>
</evidence>
<name>A0A3L6R7B6_PANMI</name>
<dbReference type="PANTHER" id="PTHR24282">
    <property type="entry name" value="CYTOCHROME P450 FAMILY MEMBER"/>
    <property type="match status" value="1"/>
</dbReference>
<dbReference type="GO" id="GO:0016020">
    <property type="term" value="C:membrane"/>
    <property type="evidence" value="ECO:0007669"/>
    <property type="project" value="UniProtKB-SubCell"/>
</dbReference>
<dbReference type="GO" id="GO:0006629">
    <property type="term" value="P:lipid metabolic process"/>
    <property type="evidence" value="ECO:0007669"/>
    <property type="project" value="UniProtKB-ARBA"/>
</dbReference>
<dbReference type="PANTHER" id="PTHR24282:SF211">
    <property type="entry name" value="CYTOCHROME P450-RELATED"/>
    <property type="match status" value="1"/>
</dbReference>
<comment type="caution">
    <text evidence="11">The sequence shown here is derived from an EMBL/GenBank/DDBJ whole genome shotgun (WGS) entry which is preliminary data.</text>
</comment>
<keyword evidence="10" id="KW-0472">Membrane</keyword>
<evidence type="ECO:0000256" key="6">
    <source>
        <dbReference type="ARBA" id="ARBA00022989"/>
    </source>
</evidence>
<gene>
    <name evidence="11" type="ORF">C2845_PM06G22040</name>
</gene>
<dbReference type="OrthoDB" id="1470350at2759"/>
<evidence type="ECO:0000256" key="9">
    <source>
        <dbReference type="ARBA" id="ARBA00023033"/>
    </source>
</evidence>
<keyword evidence="6" id="KW-1133">Transmembrane helix</keyword>
<dbReference type="Pfam" id="PF00067">
    <property type="entry name" value="p450"/>
    <property type="match status" value="1"/>
</dbReference>
<keyword evidence="3" id="KW-0349">Heme</keyword>
<dbReference type="SUPFAM" id="SSF48264">
    <property type="entry name" value="Cytochrome P450"/>
    <property type="match status" value="1"/>
</dbReference>
<keyword evidence="12" id="KW-1185">Reference proteome</keyword>
<dbReference type="Gene3D" id="1.10.630.10">
    <property type="entry name" value="Cytochrome P450"/>
    <property type="match status" value="1"/>
</dbReference>
<evidence type="ECO:0000256" key="2">
    <source>
        <dbReference type="ARBA" id="ARBA00010617"/>
    </source>
</evidence>
<dbReference type="AlphaFoldDB" id="A0A3L6R7B6"/>
<dbReference type="Proteomes" id="UP000275267">
    <property type="component" value="Unassembled WGS sequence"/>
</dbReference>
<dbReference type="GO" id="GO:0020037">
    <property type="term" value="F:heme binding"/>
    <property type="evidence" value="ECO:0007669"/>
    <property type="project" value="InterPro"/>
</dbReference>
<evidence type="ECO:0000256" key="7">
    <source>
        <dbReference type="ARBA" id="ARBA00023002"/>
    </source>
</evidence>
<accession>A0A3L6R7B6</accession>
<dbReference type="EMBL" id="PQIB02000009">
    <property type="protein sequence ID" value="RLM98423.1"/>
    <property type="molecule type" value="Genomic_DNA"/>
</dbReference>
<dbReference type="InterPro" id="IPR050665">
    <property type="entry name" value="Cytochrome_P450_Monooxygen"/>
</dbReference>
<evidence type="ECO:0000256" key="8">
    <source>
        <dbReference type="ARBA" id="ARBA00023004"/>
    </source>
</evidence>
<evidence type="ECO:0000313" key="12">
    <source>
        <dbReference type="Proteomes" id="UP000275267"/>
    </source>
</evidence>
<evidence type="ECO:0000313" key="11">
    <source>
        <dbReference type="EMBL" id="RLM98423.1"/>
    </source>
</evidence>
<evidence type="ECO:0000256" key="5">
    <source>
        <dbReference type="ARBA" id="ARBA00022723"/>
    </source>
</evidence>
<evidence type="ECO:0000256" key="1">
    <source>
        <dbReference type="ARBA" id="ARBA00004370"/>
    </source>
</evidence>
<dbReference type="STRING" id="4540.A0A3L6R7B6"/>